<evidence type="ECO:0000313" key="1">
    <source>
        <dbReference type="EMBL" id="SVA54909.1"/>
    </source>
</evidence>
<sequence length="35" mass="4206">RFLERVPDYELQQDGFEWVSSSNFRSPMTLPFRIG</sequence>
<feature type="non-terminal residue" evidence="1">
    <location>
        <position position="1"/>
    </location>
</feature>
<organism evidence="1">
    <name type="scientific">marine metagenome</name>
    <dbReference type="NCBI Taxonomy" id="408172"/>
    <lineage>
        <taxon>unclassified sequences</taxon>
        <taxon>metagenomes</taxon>
        <taxon>ecological metagenomes</taxon>
    </lineage>
</organism>
<name>A0A381WQW4_9ZZZZ</name>
<proteinExistence type="predicted"/>
<accession>A0A381WQW4</accession>
<reference evidence="1" key="1">
    <citation type="submission" date="2018-05" db="EMBL/GenBank/DDBJ databases">
        <authorList>
            <person name="Lanie J.A."/>
            <person name="Ng W.-L."/>
            <person name="Kazmierczak K.M."/>
            <person name="Andrzejewski T.M."/>
            <person name="Davidsen T.M."/>
            <person name="Wayne K.J."/>
            <person name="Tettelin H."/>
            <person name="Glass J.I."/>
            <person name="Rusch D."/>
            <person name="Podicherti R."/>
            <person name="Tsui H.-C.T."/>
            <person name="Winkler M.E."/>
        </authorList>
    </citation>
    <scope>NUCLEOTIDE SEQUENCE</scope>
</reference>
<gene>
    <name evidence="1" type="ORF">METZ01_LOCUS107763</name>
</gene>
<evidence type="ECO:0008006" key="2">
    <source>
        <dbReference type="Google" id="ProtNLM"/>
    </source>
</evidence>
<protein>
    <recommendedName>
        <fullName evidence="2">Cytochrome P450</fullName>
    </recommendedName>
</protein>
<dbReference type="AlphaFoldDB" id="A0A381WQW4"/>
<dbReference type="EMBL" id="UINC01012593">
    <property type="protein sequence ID" value="SVA54909.1"/>
    <property type="molecule type" value="Genomic_DNA"/>
</dbReference>